<feature type="region of interest" description="Disordered" evidence="1">
    <location>
        <begin position="219"/>
        <end position="258"/>
    </location>
</feature>
<evidence type="ECO:0000313" key="3">
    <source>
        <dbReference type="EMBL" id="CAI5717958.1"/>
    </source>
</evidence>
<reference evidence="3" key="1">
    <citation type="submission" date="2022-12" db="EMBL/GenBank/DDBJ databases">
        <authorList>
            <person name="Webb A."/>
        </authorList>
    </citation>
    <scope>NUCLEOTIDE SEQUENCE</scope>
    <source>
        <strain evidence="3">Pd1</strain>
    </source>
</reference>
<dbReference type="Gene3D" id="2.30.29.30">
    <property type="entry name" value="Pleckstrin-homology domain (PH domain)/Phosphotyrosine-binding domain (PTB)"/>
    <property type="match status" value="1"/>
</dbReference>
<dbReference type="AlphaFoldDB" id="A0AAV0TA14"/>
<dbReference type="EMBL" id="CANTFM010000311">
    <property type="protein sequence ID" value="CAI5717958.1"/>
    <property type="molecule type" value="Genomic_DNA"/>
</dbReference>
<feature type="domain" description="GRAM" evidence="2">
    <location>
        <begin position="88"/>
        <end position="152"/>
    </location>
</feature>
<dbReference type="SMART" id="SM00568">
    <property type="entry name" value="GRAM"/>
    <property type="match status" value="1"/>
</dbReference>
<dbReference type="InterPro" id="IPR004182">
    <property type="entry name" value="GRAM"/>
</dbReference>
<dbReference type="CDD" id="cd13220">
    <property type="entry name" value="PH-GRAM_GRAMDC"/>
    <property type="match status" value="1"/>
</dbReference>
<accession>A0AAV0TA14</accession>
<proteinExistence type="predicted"/>
<name>A0AAV0TA14_9STRA</name>
<sequence>MFSPSSSVSSAKSSSSSQDNPHPPRASEKDKDGHHSQNKHKQRHPAAENSDELLLASTCDDQPRVNLPLDREFLPLQTDKENVRDQVICMIFDLPESTQFYEDFSCAIASTLAMHGRMYPTSTHVCFYSNVFGRERKILIPYESICEIEKTTTMMFQHSIRLAMFEKDEYTFTSFWGNNRDSCYELIVKTRNRVLRELRPTVIDTSELRRQALPKSSITLNSQSAAAPSPLPLQPKPTAKEDCDEEKEEEVDAISDHDSIAIIASEGK</sequence>
<dbReference type="PANTHER" id="PTHR47666:SF1">
    <property type="entry name" value="PROTEIN VASCULAR ASSOCIATED DEATH 1, CHLOROPLASTIC"/>
    <property type="match status" value="1"/>
</dbReference>
<keyword evidence="4" id="KW-1185">Reference proteome</keyword>
<gene>
    <name evidence="3" type="ORF">PDE001_LOCUS1778</name>
</gene>
<dbReference type="PANTHER" id="PTHR47666">
    <property type="entry name" value="PROTEIN VASCULAR ASSOCIATED DEATH 1, CHLOROPLASTIC"/>
    <property type="match status" value="1"/>
</dbReference>
<feature type="compositionally biased region" description="Acidic residues" evidence="1">
    <location>
        <begin position="242"/>
        <end position="253"/>
    </location>
</feature>
<comment type="caution">
    <text evidence="3">The sequence shown here is derived from an EMBL/GenBank/DDBJ whole genome shotgun (WGS) entry which is preliminary data.</text>
</comment>
<dbReference type="Pfam" id="PF02893">
    <property type="entry name" value="GRAM"/>
    <property type="match status" value="1"/>
</dbReference>
<evidence type="ECO:0000256" key="1">
    <source>
        <dbReference type="SAM" id="MobiDB-lite"/>
    </source>
</evidence>
<evidence type="ECO:0000313" key="4">
    <source>
        <dbReference type="Proteomes" id="UP001162029"/>
    </source>
</evidence>
<dbReference type="Proteomes" id="UP001162029">
    <property type="component" value="Unassembled WGS sequence"/>
</dbReference>
<organism evidence="3 4">
    <name type="scientific">Peronospora destructor</name>
    <dbReference type="NCBI Taxonomy" id="86335"/>
    <lineage>
        <taxon>Eukaryota</taxon>
        <taxon>Sar</taxon>
        <taxon>Stramenopiles</taxon>
        <taxon>Oomycota</taxon>
        <taxon>Peronosporomycetes</taxon>
        <taxon>Peronosporales</taxon>
        <taxon>Peronosporaceae</taxon>
        <taxon>Peronospora</taxon>
    </lineage>
</organism>
<evidence type="ECO:0000259" key="2">
    <source>
        <dbReference type="SMART" id="SM00568"/>
    </source>
</evidence>
<feature type="compositionally biased region" description="Basic and acidic residues" evidence="1">
    <location>
        <begin position="25"/>
        <end position="35"/>
    </location>
</feature>
<dbReference type="InterPro" id="IPR011993">
    <property type="entry name" value="PH-like_dom_sf"/>
</dbReference>
<feature type="compositionally biased region" description="Low complexity" evidence="1">
    <location>
        <begin position="1"/>
        <end position="17"/>
    </location>
</feature>
<protein>
    <recommendedName>
        <fullName evidence="2">GRAM domain-containing protein</fullName>
    </recommendedName>
</protein>
<feature type="region of interest" description="Disordered" evidence="1">
    <location>
        <begin position="1"/>
        <end position="49"/>
    </location>
</feature>